<reference evidence="7" key="1">
    <citation type="submission" date="2023-01" db="EMBL/GenBank/DDBJ databases">
        <title>Genome assembly of the deep-sea coral Lophelia pertusa.</title>
        <authorList>
            <person name="Herrera S."/>
            <person name="Cordes E."/>
        </authorList>
    </citation>
    <scope>NUCLEOTIDE SEQUENCE</scope>
    <source>
        <strain evidence="7">USNM1676648</strain>
        <tissue evidence="7">Polyp</tissue>
    </source>
</reference>
<keyword evidence="8" id="KW-1185">Reference proteome</keyword>
<keyword evidence="2" id="KW-0479">Metal-binding</keyword>
<evidence type="ECO:0000256" key="4">
    <source>
        <dbReference type="ARBA" id="ARBA00022833"/>
    </source>
</evidence>
<dbReference type="Proteomes" id="UP001163046">
    <property type="component" value="Unassembled WGS sequence"/>
</dbReference>
<evidence type="ECO:0000313" key="7">
    <source>
        <dbReference type="EMBL" id="KAJ7383734.1"/>
    </source>
</evidence>
<dbReference type="GO" id="GO:0008237">
    <property type="term" value="F:metallopeptidase activity"/>
    <property type="evidence" value="ECO:0007669"/>
    <property type="project" value="UniProtKB-KW"/>
</dbReference>
<feature type="domain" description="JAB" evidence="6">
    <location>
        <begin position="19"/>
        <end position="132"/>
    </location>
</feature>
<protein>
    <recommendedName>
        <fullName evidence="6">JAB domain-containing protein</fullName>
    </recommendedName>
</protein>
<dbReference type="AlphaFoldDB" id="A0A9W9ZMP4"/>
<dbReference type="SUPFAM" id="SSF102712">
    <property type="entry name" value="JAB1/MPN domain"/>
    <property type="match status" value="1"/>
</dbReference>
<dbReference type="GO" id="GO:0046872">
    <property type="term" value="F:metal ion binding"/>
    <property type="evidence" value="ECO:0007669"/>
    <property type="project" value="UniProtKB-KW"/>
</dbReference>
<evidence type="ECO:0000313" key="8">
    <source>
        <dbReference type="Proteomes" id="UP001163046"/>
    </source>
</evidence>
<evidence type="ECO:0000259" key="6">
    <source>
        <dbReference type="Pfam" id="PF14464"/>
    </source>
</evidence>
<dbReference type="Gene3D" id="3.40.140.10">
    <property type="entry name" value="Cytidine Deaminase, domain 2"/>
    <property type="match status" value="1"/>
</dbReference>
<dbReference type="EMBL" id="MU825895">
    <property type="protein sequence ID" value="KAJ7383734.1"/>
    <property type="molecule type" value="Genomic_DNA"/>
</dbReference>
<accession>A0A9W9ZMP4</accession>
<evidence type="ECO:0000256" key="2">
    <source>
        <dbReference type="ARBA" id="ARBA00022723"/>
    </source>
</evidence>
<dbReference type="Pfam" id="PF14464">
    <property type="entry name" value="Prok-JAB"/>
    <property type="match status" value="1"/>
</dbReference>
<keyword evidence="3" id="KW-0378">Hydrolase</keyword>
<evidence type="ECO:0000256" key="3">
    <source>
        <dbReference type="ARBA" id="ARBA00022801"/>
    </source>
</evidence>
<keyword evidence="5" id="KW-0482">Metalloprotease</keyword>
<dbReference type="OrthoDB" id="5988733at2759"/>
<organism evidence="7 8">
    <name type="scientific">Desmophyllum pertusum</name>
    <dbReference type="NCBI Taxonomy" id="174260"/>
    <lineage>
        <taxon>Eukaryota</taxon>
        <taxon>Metazoa</taxon>
        <taxon>Cnidaria</taxon>
        <taxon>Anthozoa</taxon>
        <taxon>Hexacorallia</taxon>
        <taxon>Scleractinia</taxon>
        <taxon>Caryophylliina</taxon>
        <taxon>Caryophylliidae</taxon>
        <taxon>Desmophyllum</taxon>
    </lineage>
</organism>
<evidence type="ECO:0000256" key="5">
    <source>
        <dbReference type="ARBA" id="ARBA00023049"/>
    </source>
</evidence>
<name>A0A9W9ZMP4_9CNID</name>
<comment type="caution">
    <text evidence="7">The sequence shown here is derived from an EMBL/GenBank/DDBJ whole genome shotgun (WGS) entry which is preliminary data.</text>
</comment>
<dbReference type="InterPro" id="IPR028090">
    <property type="entry name" value="JAB_dom_prok"/>
</dbReference>
<proteinExistence type="predicted"/>
<evidence type="ECO:0000256" key="1">
    <source>
        <dbReference type="ARBA" id="ARBA00022670"/>
    </source>
</evidence>
<keyword evidence="4" id="KW-0862">Zinc</keyword>
<gene>
    <name evidence="7" type="ORF">OS493_026265</name>
</gene>
<dbReference type="GO" id="GO:0006508">
    <property type="term" value="P:proteolysis"/>
    <property type="evidence" value="ECO:0007669"/>
    <property type="project" value="UniProtKB-KW"/>
</dbReference>
<keyword evidence="1" id="KW-0645">Protease</keyword>
<sequence>MSSAGRRFTVVIRANDIKKIFTWVLKHPSEETGGDLFGSWERQHGLDNTLNIQYVIGPGQLCRRTTFSFHQDVRYASKMEAYLNDRHSMEHVALWHSHQTVLDRPSTVDENMVWNTMPSHAINRFVLIIANVVNRSRERGNVADVALKCFLFEIDEKTDECLPVLRGRWRVLYEQSKADRHDEQEVELDGAECSITEEELASFDIIETDTSVTGSRKKKT</sequence>